<protein>
    <recommendedName>
        <fullName evidence="3 7">DNA replication regulator SLD2</fullName>
    </recommendedName>
</protein>
<evidence type="ECO:0000256" key="4">
    <source>
        <dbReference type="ARBA" id="ARBA00022705"/>
    </source>
</evidence>
<feature type="compositionally biased region" description="Low complexity" evidence="8">
    <location>
        <begin position="49"/>
        <end position="72"/>
    </location>
</feature>
<comment type="similarity">
    <text evidence="2 7">Belongs to the SLD2 family.</text>
</comment>
<evidence type="ECO:0000256" key="5">
    <source>
        <dbReference type="ARBA" id="ARBA00023242"/>
    </source>
</evidence>
<dbReference type="PANTHER" id="PTHR28124:SF1">
    <property type="entry name" value="DNA REPLICATION REGULATOR SLD2"/>
    <property type="match status" value="1"/>
</dbReference>
<comment type="subcellular location">
    <subcellularLocation>
        <location evidence="1 7">Nucleus</location>
    </subcellularLocation>
</comment>
<feature type="compositionally biased region" description="Basic residues" evidence="8">
    <location>
        <begin position="375"/>
        <end position="385"/>
    </location>
</feature>
<evidence type="ECO:0000256" key="2">
    <source>
        <dbReference type="ARBA" id="ARBA00007276"/>
    </source>
</evidence>
<feature type="region of interest" description="Disordered" evidence="8">
    <location>
        <begin position="293"/>
        <end position="385"/>
    </location>
</feature>
<dbReference type="GO" id="GO:0000727">
    <property type="term" value="P:double-strand break repair via break-induced replication"/>
    <property type="evidence" value="ECO:0007669"/>
    <property type="project" value="TreeGrafter"/>
</dbReference>
<dbReference type="CDD" id="cd22289">
    <property type="entry name" value="RecQL4_SLD2_NTD"/>
    <property type="match status" value="1"/>
</dbReference>
<evidence type="ECO:0000256" key="7">
    <source>
        <dbReference type="RuleBase" id="RU367067"/>
    </source>
</evidence>
<gene>
    <name evidence="9" type="ORF">BDQ12DRAFT_724720</name>
</gene>
<dbReference type="AlphaFoldDB" id="A0A5C3LVZ8"/>
<dbReference type="OrthoDB" id="8775810at2759"/>
<keyword evidence="5 7" id="KW-0539">Nucleus</keyword>
<evidence type="ECO:0000256" key="3">
    <source>
        <dbReference type="ARBA" id="ARBA00018363"/>
    </source>
</evidence>
<keyword evidence="10" id="KW-1185">Reference proteome</keyword>
<feature type="compositionally biased region" description="Polar residues" evidence="8">
    <location>
        <begin position="364"/>
        <end position="374"/>
    </location>
</feature>
<dbReference type="GO" id="GO:0006270">
    <property type="term" value="P:DNA replication initiation"/>
    <property type="evidence" value="ECO:0007669"/>
    <property type="project" value="UniProtKB-UniRule"/>
</dbReference>
<dbReference type="PANTHER" id="PTHR28124">
    <property type="entry name" value="DNA REPLICATION REGULATOR SLD2"/>
    <property type="match status" value="1"/>
</dbReference>
<dbReference type="GO" id="GO:0003688">
    <property type="term" value="F:DNA replication origin binding"/>
    <property type="evidence" value="ECO:0007669"/>
    <property type="project" value="TreeGrafter"/>
</dbReference>
<feature type="compositionally biased region" description="Polar residues" evidence="8">
    <location>
        <begin position="128"/>
        <end position="140"/>
    </location>
</feature>
<dbReference type="GO" id="GO:0003697">
    <property type="term" value="F:single-stranded DNA binding"/>
    <property type="evidence" value="ECO:0007669"/>
    <property type="project" value="TreeGrafter"/>
</dbReference>
<sequence length="553" mass="60540">MQDLPTLRAQLKMWERSFNTLHGRNPTVDDIKRDPAIAEKYKLHKKLSKLSQLSASDVASSASKSKSSTSNPPSTPPHPSILPEARPSLLPAQSRTIETTAPLASFNPFSPHKKGKQKAAPGRPDPSVRSNPFASPSNSKHASRVFINRSPSLDPFPQVDHAINPSSLFSLALPPLPNSAVSRARKRLRGEPVSPSPNKDKRRRVTSQTTLPFPKFDLNASSDEEDEEGFEAANSSFVDDSPMKGVRETKSFKLLFGETITPMGDLSGINPSSSQSKAKQAAFTAEDHITSHHVASKVHRISSVKSGIPPSTAPKHKSTTSKRQASQGRIATKRQLSDTEMEVDEPSNRSPVMKQRMIPPSPAPTSTFSRNVNAKSKKTGKAAVTGRKRVKVVEADEDGSKSDDSEDILTRLKVIDRTKLRHIPAPPADTDNDDILAPDASSHLDYARSAAPRGHGPFNQDDGKFEVDLPDKLRRVLALQPLESRTRHSQAERMAKGLIYGQRVGHYDPRRGGEIWGVGEDDATVNGQQEEKVDTEGEDDWEGEPVPWEVGEL</sequence>
<feature type="region of interest" description="Disordered" evidence="8">
    <location>
        <begin position="183"/>
        <end position="243"/>
    </location>
</feature>
<dbReference type="GO" id="GO:1902977">
    <property type="term" value="P:mitotic DNA replication preinitiation complex assembly"/>
    <property type="evidence" value="ECO:0007669"/>
    <property type="project" value="TreeGrafter"/>
</dbReference>
<evidence type="ECO:0000256" key="6">
    <source>
        <dbReference type="ARBA" id="ARBA00023306"/>
    </source>
</evidence>
<dbReference type="STRING" id="68775.A0A5C3LVZ8"/>
<feature type="region of interest" description="Disordered" evidence="8">
    <location>
        <begin position="423"/>
        <end position="465"/>
    </location>
</feature>
<evidence type="ECO:0000256" key="1">
    <source>
        <dbReference type="ARBA" id="ARBA00004123"/>
    </source>
</evidence>
<dbReference type="Proteomes" id="UP000308652">
    <property type="component" value="Unassembled WGS sequence"/>
</dbReference>
<name>A0A5C3LVZ8_9AGAR</name>
<dbReference type="EMBL" id="ML213611">
    <property type="protein sequence ID" value="TFK36895.1"/>
    <property type="molecule type" value="Genomic_DNA"/>
</dbReference>
<feature type="region of interest" description="Disordered" evidence="8">
    <location>
        <begin position="266"/>
        <end position="285"/>
    </location>
</feature>
<keyword evidence="4 7" id="KW-0235">DNA replication</keyword>
<dbReference type="InterPro" id="IPR040203">
    <property type="entry name" value="Sld2"/>
</dbReference>
<feature type="region of interest" description="Disordered" evidence="8">
    <location>
        <begin position="48"/>
        <end position="143"/>
    </location>
</feature>
<keyword evidence="6 7" id="KW-0131">Cell cycle</keyword>
<dbReference type="Pfam" id="PF11719">
    <property type="entry name" value="Drc1-Sld2"/>
    <property type="match status" value="1"/>
</dbReference>
<proteinExistence type="inferred from homology"/>
<dbReference type="Gene3D" id="1.10.10.1460">
    <property type="match status" value="1"/>
</dbReference>
<dbReference type="InterPro" id="IPR021110">
    <property type="entry name" value="DNA_rep_checkpnt_protein"/>
</dbReference>
<comment type="function">
    <text evidence="7">Has a role in the initiation of DNA replication. Required at S-phase checkpoint.</text>
</comment>
<organism evidence="9 10">
    <name type="scientific">Crucibulum laeve</name>
    <dbReference type="NCBI Taxonomy" id="68775"/>
    <lineage>
        <taxon>Eukaryota</taxon>
        <taxon>Fungi</taxon>
        <taxon>Dikarya</taxon>
        <taxon>Basidiomycota</taxon>
        <taxon>Agaricomycotina</taxon>
        <taxon>Agaricomycetes</taxon>
        <taxon>Agaricomycetidae</taxon>
        <taxon>Agaricales</taxon>
        <taxon>Agaricineae</taxon>
        <taxon>Nidulariaceae</taxon>
        <taxon>Crucibulum</taxon>
    </lineage>
</organism>
<feature type="region of interest" description="Disordered" evidence="8">
    <location>
        <begin position="511"/>
        <end position="553"/>
    </location>
</feature>
<accession>A0A5C3LVZ8</accession>
<dbReference type="GO" id="GO:0031261">
    <property type="term" value="C:DNA replication preinitiation complex"/>
    <property type="evidence" value="ECO:0007669"/>
    <property type="project" value="TreeGrafter"/>
</dbReference>
<feature type="compositionally biased region" description="Low complexity" evidence="8">
    <location>
        <begin position="272"/>
        <end position="282"/>
    </location>
</feature>
<evidence type="ECO:0000256" key="8">
    <source>
        <dbReference type="SAM" id="MobiDB-lite"/>
    </source>
</evidence>
<evidence type="ECO:0000313" key="10">
    <source>
        <dbReference type="Proteomes" id="UP000308652"/>
    </source>
</evidence>
<reference evidence="9 10" key="1">
    <citation type="journal article" date="2019" name="Nat. Ecol. Evol.">
        <title>Megaphylogeny resolves global patterns of mushroom evolution.</title>
        <authorList>
            <person name="Varga T."/>
            <person name="Krizsan K."/>
            <person name="Foldi C."/>
            <person name="Dima B."/>
            <person name="Sanchez-Garcia M."/>
            <person name="Sanchez-Ramirez S."/>
            <person name="Szollosi G.J."/>
            <person name="Szarkandi J.G."/>
            <person name="Papp V."/>
            <person name="Albert L."/>
            <person name="Andreopoulos W."/>
            <person name="Angelini C."/>
            <person name="Antonin V."/>
            <person name="Barry K.W."/>
            <person name="Bougher N.L."/>
            <person name="Buchanan P."/>
            <person name="Buyck B."/>
            <person name="Bense V."/>
            <person name="Catcheside P."/>
            <person name="Chovatia M."/>
            <person name="Cooper J."/>
            <person name="Damon W."/>
            <person name="Desjardin D."/>
            <person name="Finy P."/>
            <person name="Geml J."/>
            <person name="Haridas S."/>
            <person name="Hughes K."/>
            <person name="Justo A."/>
            <person name="Karasinski D."/>
            <person name="Kautmanova I."/>
            <person name="Kiss B."/>
            <person name="Kocsube S."/>
            <person name="Kotiranta H."/>
            <person name="LaButti K.M."/>
            <person name="Lechner B.E."/>
            <person name="Liimatainen K."/>
            <person name="Lipzen A."/>
            <person name="Lukacs Z."/>
            <person name="Mihaltcheva S."/>
            <person name="Morgado L.N."/>
            <person name="Niskanen T."/>
            <person name="Noordeloos M.E."/>
            <person name="Ohm R.A."/>
            <person name="Ortiz-Santana B."/>
            <person name="Ovrebo C."/>
            <person name="Racz N."/>
            <person name="Riley R."/>
            <person name="Savchenko A."/>
            <person name="Shiryaev A."/>
            <person name="Soop K."/>
            <person name="Spirin V."/>
            <person name="Szebenyi C."/>
            <person name="Tomsovsky M."/>
            <person name="Tulloss R.E."/>
            <person name="Uehling J."/>
            <person name="Grigoriev I.V."/>
            <person name="Vagvolgyi C."/>
            <person name="Papp T."/>
            <person name="Martin F.M."/>
            <person name="Miettinen O."/>
            <person name="Hibbett D.S."/>
            <person name="Nagy L.G."/>
        </authorList>
    </citation>
    <scope>NUCLEOTIDE SEQUENCE [LARGE SCALE GENOMIC DNA]</scope>
    <source>
        <strain evidence="9 10">CBS 166.37</strain>
    </source>
</reference>
<evidence type="ECO:0000313" key="9">
    <source>
        <dbReference type="EMBL" id="TFK36895.1"/>
    </source>
</evidence>